<dbReference type="EMBL" id="CCSD01000085">
    <property type="protein sequence ID" value="CDZ90421.1"/>
    <property type="molecule type" value="Genomic_DNA"/>
</dbReference>
<protein>
    <submittedName>
        <fullName evidence="3">Putative Mce family protein Mce1A</fullName>
    </submittedName>
</protein>
<name>A0A098BRT2_9NOCA</name>
<dbReference type="InterPro" id="IPR024516">
    <property type="entry name" value="Mce_C"/>
</dbReference>
<reference evidence="3 4" key="1">
    <citation type="journal article" date="2014" name="Genome Announc.">
        <title>Draft Genome Sequence of Propane- and Butane-Oxidizing Actinobacterium Rhodococcus ruber IEGM 231.</title>
        <authorList>
            <person name="Ivshina I.B."/>
            <person name="Kuyukina M.S."/>
            <person name="Krivoruchko A.V."/>
            <person name="Barbe V."/>
            <person name="Fischer C."/>
        </authorList>
    </citation>
    <scope>NUCLEOTIDE SEQUENCE [LARGE SCALE GENOMIC DNA]</scope>
</reference>
<dbReference type="Pfam" id="PF11887">
    <property type="entry name" value="Mce4_CUP1"/>
    <property type="match status" value="1"/>
</dbReference>
<dbReference type="PANTHER" id="PTHR33371:SF19">
    <property type="entry name" value="MCE-FAMILY PROTEIN MCE4A"/>
    <property type="match status" value="1"/>
</dbReference>
<dbReference type="GO" id="GO:0005576">
    <property type="term" value="C:extracellular region"/>
    <property type="evidence" value="ECO:0007669"/>
    <property type="project" value="TreeGrafter"/>
</dbReference>
<proteinExistence type="predicted"/>
<feature type="domain" description="Mce/MlaD" evidence="1">
    <location>
        <begin position="66"/>
        <end position="142"/>
    </location>
</feature>
<dbReference type="Proteomes" id="UP000042997">
    <property type="component" value="Unassembled WGS sequence"/>
</dbReference>
<gene>
    <name evidence="3" type="ORF">RHRU231_710099</name>
</gene>
<evidence type="ECO:0000313" key="4">
    <source>
        <dbReference type="Proteomes" id="UP000042997"/>
    </source>
</evidence>
<dbReference type="PANTHER" id="PTHR33371">
    <property type="entry name" value="INTERMEMBRANE PHOSPHOLIPID TRANSPORT SYSTEM BINDING PROTEIN MLAD-RELATED"/>
    <property type="match status" value="1"/>
</dbReference>
<evidence type="ECO:0000313" key="3">
    <source>
        <dbReference type="EMBL" id="CDZ90421.1"/>
    </source>
</evidence>
<dbReference type="InterPro" id="IPR052336">
    <property type="entry name" value="MlaD_Phospholipid_Transporter"/>
</dbReference>
<accession>A0A098BRT2</accession>
<dbReference type="eggNOG" id="COG1463">
    <property type="taxonomic scope" value="Bacteria"/>
</dbReference>
<organism evidence="3 4">
    <name type="scientific">Rhodococcus ruber</name>
    <dbReference type="NCBI Taxonomy" id="1830"/>
    <lineage>
        <taxon>Bacteria</taxon>
        <taxon>Bacillati</taxon>
        <taxon>Actinomycetota</taxon>
        <taxon>Actinomycetes</taxon>
        <taxon>Mycobacteriales</taxon>
        <taxon>Nocardiaceae</taxon>
        <taxon>Rhodococcus</taxon>
    </lineage>
</organism>
<feature type="domain" description="Mammalian cell entry C-terminal" evidence="2">
    <location>
        <begin position="150"/>
        <end position="309"/>
    </location>
</feature>
<sequence length="434" mass="44732">MTTQQATASGPAVTAPPPPRRESRRRRRDGTGRAGAALVGVVAVVVVAVAGALLVASGSGGLSREPEVTAVVPAGAGVIHGAAGVQYRGVHVGRLVHLEAGLASSRITMRLDARALRNIPASVQLRIVPRTLFGDVFLELVPAADPATGPRLRAGTQIPVDTSAEAVQLANLYYTTTDLLRELRPDLLAVTLDAMSQALAGRGESLGRTLDRSVALTEQLGPLIDEGLASAPQLAAVTESMAAATDDLVATLQNAAELSEIALERRDGVARLLRGGAALAADGSTLIAQNTERMIAVVRDGAPVLETFAADTVGLDDTLRHLTTFGDAGARVFATGRFDITAVADFSDPMPYTAADCPRYPGMDGANCDDPVRTSPIDRQPVLSAAAEREPLGYLEQIAGGADPSDPAATGTNPSTAASILLAPLVRGTEVEVS</sequence>
<evidence type="ECO:0000259" key="1">
    <source>
        <dbReference type="Pfam" id="PF02470"/>
    </source>
</evidence>
<dbReference type="AlphaFoldDB" id="A0A098BRT2"/>
<dbReference type="GO" id="GO:0051701">
    <property type="term" value="P:biological process involved in interaction with host"/>
    <property type="evidence" value="ECO:0007669"/>
    <property type="project" value="TreeGrafter"/>
</dbReference>
<evidence type="ECO:0000259" key="2">
    <source>
        <dbReference type="Pfam" id="PF11887"/>
    </source>
</evidence>
<dbReference type="RefSeq" id="WP_230831723.1">
    <property type="nucleotide sequence ID" value="NZ_CP023714.1"/>
</dbReference>
<dbReference type="InterPro" id="IPR003399">
    <property type="entry name" value="Mce/MlaD"/>
</dbReference>
<dbReference type="Pfam" id="PF02470">
    <property type="entry name" value="MlaD"/>
    <property type="match status" value="1"/>
</dbReference>